<protein>
    <submittedName>
        <fullName evidence="5">Transcriptional regulator</fullName>
    </submittedName>
</protein>
<proteinExistence type="predicted"/>
<gene>
    <name evidence="5" type="ORF">GCM10018785_43690</name>
</gene>
<accession>A0A918ZVC8</accession>
<dbReference type="Pfam" id="PF01965">
    <property type="entry name" value="DJ-1_PfpI"/>
    <property type="match status" value="1"/>
</dbReference>
<dbReference type="RefSeq" id="WP_190137708.1">
    <property type="nucleotide sequence ID" value="NZ_BNBT01000070.1"/>
</dbReference>
<dbReference type="Pfam" id="PF12833">
    <property type="entry name" value="HTH_18"/>
    <property type="match status" value="1"/>
</dbReference>
<dbReference type="InterPro" id="IPR002818">
    <property type="entry name" value="DJ-1/PfpI"/>
</dbReference>
<evidence type="ECO:0000256" key="2">
    <source>
        <dbReference type="ARBA" id="ARBA00023163"/>
    </source>
</evidence>
<dbReference type="Gene3D" id="3.40.50.880">
    <property type="match status" value="1"/>
</dbReference>
<dbReference type="InterPro" id="IPR018060">
    <property type="entry name" value="HTH_AraC"/>
</dbReference>
<evidence type="ECO:0000313" key="6">
    <source>
        <dbReference type="Proteomes" id="UP000608024"/>
    </source>
</evidence>
<comment type="caution">
    <text evidence="5">The sequence shown here is derived from an EMBL/GenBank/DDBJ whole genome shotgun (WGS) entry which is preliminary data.</text>
</comment>
<evidence type="ECO:0000313" key="5">
    <source>
        <dbReference type="EMBL" id="GHE70533.1"/>
    </source>
</evidence>
<dbReference type="PROSITE" id="PS01124">
    <property type="entry name" value="HTH_ARAC_FAMILY_2"/>
    <property type="match status" value="1"/>
</dbReference>
<dbReference type="Proteomes" id="UP000608024">
    <property type="component" value="Unassembled WGS sequence"/>
</dbReference>
<keyword evidence="1" id="KW-0805">Transcription regulation</keyword>
<sequence length="389" mass="41143">MRSTATSAAPTPAGPTAPTGRIAAARPSTAGAPNAAAPLTTQATPVTPAAPLAPPAPSRPHRVAVLALDDAYSFELGIPSRVFGNAEDAAGRPLYEVLVCTADGRPVRTDAGFSVAVEHGPEVLETADTVVIPPARPCDRATPDDGLPEPLAAALGRVRPGTRLVSFCSASFVLAAAGLLDGRPATTHWQVADHFRRAFPRVRLDEDVLFVDDGDVLTSAGVAAGVDLCLHLVRRDHGSAVANHVARRCVVPPWRDGGQAQYIERPVPEPTVATTAPTRAWALERLQEPLTLGEMAAHARMSLRTFTRRFRDEVGTTPGRWLTAQRIEVARHLLETSDLPVDLVAHRAGFGTANSLRQHMRSVLGVSPAAYRRTFTGAARQAPVTSSTS</sequence>
<keyword evidence="6" id="KW-1185">Reference proteome</keyword>
<dbReference type="InterPro" id="IPR009057">
    <property type="entry name" value="Homeodomain-like_sf"/>
</dbReference>
<dbReference type="GO" id="GO:0043565">
    <property type="term" value="F:sequence-specific DNA binding"/>
    <property type="evidence" value="ECO:0007669"/>
    <property type="project" value="InterPro"/>
</dbReference>
<dbReference type="AlphaFoldDB" id="A0A918ZVC8"/>
<evidence type="ECO:0000259" key="4">
    <source>
        <dbReference type="PROSITE" id="PS01124"/>
    </source>
</evidence>
<evidence type="ECO:0000256" key="3">
    <source>
        <dbReference type="SAM" id="MobiDB-lite"/>
    </source>
</evidence>
<dbReference type="SMART" id="SM00342">
    <property type="entry name" value="HTH_ARAC"/>
    <property type="match status" value="1"/>
</dbReference>
<dbReference type="SUPFAM" id="SSF52317">
    <property type="entry name" value="Class I glutamine amidotransferase-like"/>
    <property type="match status" value="1"/>
</dbReference>
<dbReference type="SUPFAM" id="SSF46689">
    <property type="entry name" value="Homeodomain-like"/>
    <property type="match status" value="2"/>
</dbReference>
<dbReference type="InterPro" id="IPR029062">
    <property type="entry name" value="Class_I_gatase-like"/>
</dbReference>
<reference evidence="5" key="2">
    <citation type="submission" date="2020-09" db="EMBL/GenBank/DDBJ databases">
        <authorList>
            <person name="Sun Q."/>
            <person name="Ohkuma M."/>
        </authorList>
    </citation>
    <scope>NUCLEOTIDE SEQUENCE</scope>
    <source>
        <strain evidence="5">JCM 4784</strain>
    </source>
</reference>
<dbReference type="EMBL" id="BNBT01000070">
    <property type="protein sequence ID" value="GHE70533.1"/>
    <property type="molecule type" value="Genomic_DNA"/>
</dbReference>
<evidence type="ECO:0000256" key="1">
    <source>
        <dbReference type="ARBA" id="ARBA00023015"/>
    </source>
</evidence>
<dbReference type="PANTHER" id="PTHR43130:SF3">
    <property type="entry name" value="HTH-TYPE TRANSCRIPTIONAL REGULATOR RV1931C"/>
    <property type="match status" value="1"/>
</dbReference>
<name>A0A918ZVC8_9ACTN</name>
<dbReference type="PANTHER" id="PTHR43130">
    <property type="entry name" value="ARAC-FAMILY TRANSCRIPTIONAL REGULATOR"/>
    <property type="match status" value="1"/>
</dbReference>
<reference evidence="5" key="1">
    <citation type="journal article" date="2014" name="Int. J. Syst. Evol. Microbiol.">
        <title>Complete genome sequence of Corynebacterium casei LMG S-19264T (=DSM 44701T), isolated from a smear-ripened cheese.</title>
        <authorList>
            <consortium name="US DOE Joint Genome Institute (JGI-PGF)"/>
            <person name="Walter F."/>
            <person name="Albersmeier A."/>
            <person name="Kalinowski J."/>
            <person name="Ruckert C."/>
        </authorList>
    </citation>
    <scope>NUCLEOTIDE SEQUENCE</scope>
    <source>
        <strain evidence="5">JCM 4784</strain>
    </source>
</reference>
<organism evidence="5 6">
    <name type="scientific">Streptomyces longispororuber</name>
    <dbReference type="NCBI Taxonomy" id="68230"/>
    <lineage>
        <taxon>Bacteria</taxon>
        <taxon>Bacillati</taxon>
        <taxon>Actinomycetota</taxon>
        <taxon>Actinomycetes</taxon>
        <taxon>Kitasatosporales</taxon>
        <taxon>Streptomycetaceae</taxon>
        <taxon>Streptomyces</taxon>
    </lineage>
</organism>
<dbReference type="GO" id="GO:0003700">
    <property type="term" value="F:DNA-binding transcription factor activity"/>
    <property type="evidence" value="ECO:0007669"/>
    <property type="project" value="InterPro"/>
</dbReference>
<dbReference type="InterPro" id="IPR052158">
    <property type="entry name" value="INH-QAR"/>
</dbReference>
<dbReference type="Gene3D" id="1.10.10.60">
    <property type="entry name" value="Homeodomain-like"/>
    <property type="match status" value="1"/>
</dbReference>
<feature type="region of interest" description="Disordered" evidence="3">
    <location>
        <begin position="1"/>
        <end position="36"/>
    </location>
</feature>
<keyword evidence="2" id="KW-0804">Transcription</keyword>
<feature type="domain" description="HTH araC/xylS-type" evidence="4">
    <location>
        <begin position="276"/>
        <end position="374"/>
    </location>
</feature>
<dbReference type="CDD" id="cd03137">
    <property type="entry name" value="GATase1_AraC_1"/>
    <property type="match status" value="1"/>
</dbReference>